<comment type="similarity">
    <text evidence="5 6">Belongs to the XseA family.</text>
</comment>
<dbReference type="GO" id="GO:0008855">
    <property type="term" value="F:exodeoxyribonuclease VII activity"/>
    <property type="evidence" value="ECO:0007669"/>
    <property type="project" value="UniProtKB-UniRule"/>
</dbReference>
<dbReference type="GO" id="GO:0003676">
    <property type="term" value="F:nucleic acid binding"/>
    <property type="evidence" value="ECO:0007669"/>
    <property type="project" value="InterPro"/>
</dbReference>
<name>A0A1W6N547_9PROT</name>
<evidence type="ECO:0000256" key="2">
    <source>
        <dbReference type="ARBA" id="ARBA00022722"/>
    </source>
</evidence>
<dbReference type="Proteomes" id="UP000237351">
    <property type="component" value="Chromosome"/>
</dbReference>
<dbReference type="STRING" id="1414854.GQ61_06500"/>
<dbReference type="InterPro" id="IPR003753">
    <property type="entry name" value="Exonuc_VII_L"/>
</dbReference>
<dbReference type="InterPro" id="IPR020579">
    <property type="entry name" value="Exonuc_VII_lsu_C"/>
</dbReference>
<evidence type="ECO:0000256" key="6">
    <source>
        <dbReference type="RuleBase" id="RU004355"/>
    </source>
</evidence>
<proteinExistence type="inferred from homology"/>
<evidence type="ECO:0000256" key="7">
    <source>
        <dbReference type="SAM" id="MobiDB-lite"/>
    </source>
</evidence>
<keyword evidence="2 5" id="KW-0540">Nuclease</keyword>
<dbReference type="RefSeq" id="WP_085784508.1">
    <property type="nucleotide sequence ID" value="NZ_CP008743.1"/>
</dbReference>
<comment type="subunit">
    <text evidence="5">Heterooligomer composed of large and small subunits.</text>
</comment>
<accession>A0A1W6N547</accession>
<keyword evidence="11" id="KW-1185">Reference proteome</keyword>
<dbReference type="PANTHER" id="PTHR30008:SF0">
    <property type="entry name" value="EXODEOXYRIBONUCLEASE 7 LARGE SUBUNIT"/>
    <property type="match status" value="1"/>
</dbReference>
<comment type="subcellular location">
    <subcellularLocation>
        <location evidence="5 6">Cytoplasm</location>
    </subcellularLocation>
</comment>
<dbReference type="GO" id="GO:0005737">
    <property type="term" value="C:cytoplasm"/>
    <property type="evidence" value="ECO:0007669"/>
    <property type="project" value="UniProtKB-SubCell"/>
</dbReference>
<comment type="catalytic activity">
    <reaction evidence="5 6">
        <text>Exonucleolytic cleavage in either 5'- to 3'- or 3'- to 5'-direction to yield nucleoside 5'-phosphates.</text>
        <dbReference type="EC" id="3.1.11.6"/>
    </reaction>
</comment>
<evidence type="ECO:0000259" key="8">
    <source>
        <dbReference type="Pfam" id="PF02601"/>
    </source>
</evidence>
<evidence type="ECO:0000256" key="5">
    <source>
        <dbReference type="HAMAP-Rule" id="MF_00378"/>
    </source>
</evidence>
<dbReference type="GO" id="GO:0009318">
    <property type="term" value="C:exodeoxyribonuclease VII complex"/>
    <property type="evidence" value="ECO:0007669"/>
    <property type="project" value="UniProtKB-UniRule"/>
</dbReference>
<evidence type="ECO:0000256" key="4">
    <source>
        <dbReference type="ARBA" id="ARBA00022839"/>
    </source>
</evidence>
<feature type="domain" description="Exonuclease VII large subunit C-terminal" evidence="8">
    <location>
        <begin position="131"/>
        <end position="328"/>
    </location>
</feature>
<dbReference type="EC" id="3.1.11.6" evidence="5"/>
<evidence type="ECO:0000259" key="9">
    <source>
        <dbReference type="Pfam" id="PF13742"/>
    </source>
</evidence>
<dbReference type="Pfam" id="PF02601">
    <property type="entry name" value="Exonuc_VII_L"/>
    <property type="match status" value="1"/>
</dbReference>
<dbReference type="AlphaFoldDB" id="A0A1W6N547"/>
<evidence type="ECO:0000256" key="3">
    <source>
        <dbReference type="ARBA" id="ARBA00022801"/>
    </source>
</evidence>
<dbReference type="PANTHER" id="PTHR30008">
    <property type="entry name" value="EXODEOXYRIBONUCLEASE 7 LARGE SUBUNIT"/>
    <property type="match status" value="1"/>
</dbReference>
<dbReference type="NCBIfam" id="TIGR00237">
    <property type="entry name" value="xseA"/>
    <property type="match status" value="1"/>
</dbReference>
<evidence type="ECO:0000256" key="1">
    <source>
        <dbReference type="ARBA" id="ARBA00022490"/>
    </source>
</evidence>
<keyword evidence="4 5" id="KW-0269">Exonuclease</keyword>
<dbReference type="CDD" id="cd04489">
    <property type="entry name" value="ExoVII_LU_OBF"/>
    <property type="match status" value="1"/>
</dbReference>
<evidence type="ECO:0000313" key="10">
    <source>
        <dbReference type="EMBL" id="ARN84994.1"/>
    </source>
</evidence>
<reference evidence="10 11" key="1">
    <citation type="submission" date="2014-06" db="EMBL/GenBank/DDBJ databases">
        <title>The genome of the endonuclear symbiont Nucleicultrix amoebiphila.</title>
        <authorList>
            <person name="Schulz F."/>
            <person name="Horn M."/>
        </authorList>
    </citation>
    <scope>NUCLEOTIDE SEQUENCE [LARGE SCALE GENOMIC DNA]</scope>
    <source>
        <strain evidence="10 11">FS5</strain>
    </source>
</reference>
<dbReference type="KEGG" id="naf:GQ61_06500"/>
<feature type="domain" description="OB-fold nucleic acid binding" evidence="9">
    <location>
        <begin position="15"/>
        <end position="108"/>
    </location>
</feature>
<dbReference type="OrthoDB" id="9802795at2"/>
<feature type="compositionally biased region" description="Basic residues" evidence="7">
    <location>
        <begin position="381"/>
        <end position="396"/>
    </location>
</feature>
<sequence>MPKPVETSNILPKIWSVSEISTLLKGLLEESFPYVQIKGEISGAKFHVSGHLYFSIKDANSVLNCVCWRGVASGLRDKIADGLEVICTGSITAYSARSSYQLTVEKIEIAGEGALLKLLQERKEKFLKEGLFDPARKKPLPFLPRSIGVITSKTGAVIRDILHRLSDRFPLPVMLWPVSVQGEGSAEQIAEAIRGFNQLSHNKPDVLIVARGGGSIEDLWSFNEEIVIRAVAESEIPIISAVGHETDTTLIDFVSDRRAPTPTAAAEMAVPVKRDLIQGLADKGHRLHSLLIRDYREKRQRFDDATERLRNSLKVFRERCLQKLQNLSQLLESYSFHKTLERGFCLVRDDKDLLIQKVSQTKEGQFLNLLFQDGEQQAMVTKHKPTPKSRTQKKGHNQLDLL</sequence>
<keyword evidence="3 5" id="KW-0378">Hydrolase</keyword>
<keyword evidence="1 5" id="KW-0963">Cytoplasm</keyword>
<dbReference type="InterPro" id="IPR025824">
    <property type="entry name" value="OB-fold_nuc-bd_dom"/>
</dbReference>
<dbReference type="EMBL" id="CP008743">
    <property type="protein sequence ID" value="ARN84994.1"/>
    <property type="molecule type" value="Genomic_DNA"/>
</dbReference>
<gene>
    <name evidence="5" type="primary">xseA</name>
    <name evidence="10" type="ORF">GQ61_06500</name>
</gene>
<dbReference type="Pfam" id="PF13742">
    <property type="entry name" value="tRNA_anti_2"/>
    <property type="match status" value="1"/>
</dbReference>
<organism evidence="10 11">
    <name type="scientific">Candidatus Nucleicultrix amoebiphila FS5</name>
    <dbReference type="NCBI Taxonomy" id="1414854"/>
    <lineage>
        <taxon>Bacteria</taxon>
        <taxon>Pseudomonadati</taxon>
        <taxon>Pseudomonadota</taxon>
        <taxon>Alphaproteobacteria</taxon>
        <taxon>Holosporales</taxon>
        <taxon>Candidatus Nucleicultricaceae</taxon>
        <taxon>Candidatus Nucleicultrix</taxon>
    </lineage>
</organism>
<feature type="region of interest" description="Disordered" evidence="7">
    <location>
        <begin position="378"/>
        <end position="402"/>
    </location>
</feature>
<evidence type="ECO:0000313" key="11">
    <source>
        <dbReference type="Proteomes" id="UP000237351"/>
    </source>
</evidence>
<dbReference type="HAMAP" id="MF_00378">
    <property type="entry name" value="Exonuc_7_L"/>
    <property type="match status" value="1"/>
</dbReference>
<protein>
    <recommendedName>
        <fullName evidence="5">Exodeoxyribonuclease 7 large subunit</fullName>
        <ecNumber evidence="5">3.1.11.6</ecNumber>
    </recommendedName>
    <alternativeName>
        <fullName evidence="5">Exodeoxyribonuclease VII large subunit</fullName>
        <shortName evidence="5">Exonuclease VII large subunit</shortName>
    </alternativeName>
</protein>
<comment type="function">
    <text evidence="5">Bidirectionally degrades single-stranded DNA into large acid-insoluble oligonucleotides, which are then degraded further into small acid-soluble oligonucleotides.</text>
</comment>
<dbReference type="GO" id="GO:0006308">
    <property type="term" value="P:DNA catabolic process"/>
    <property type="evidence" value="ECO:0007669"/>
    <property type="project" value="UniProtKB-UniRule"/>
</dbReference>